<dbReference type="OrthoDB" id="9802264at2"/>
<sequence length="257" mass="27352">MADPAIRIRNLVTRLGDRTVHNELNLDIQAGCLTAIAGSSGSGKTVLLRAMALLLQPVAGTIELFGQATTTLSRSAERGLRGRMGVMFQRGALFTGMTVLDNVAFPLREHTALPRSAVYEIARLKLRLAGLAPEAATLYPSELSGGMTKRAALARSLALDPDLLFLDEPTAGLDPVGATAFDKLIVHLRNLLGLTVILVTHDPVSLWEIADEIAFIGAGRVLASGPAQALTQSLEPAVRCYFGGARMQRAGASWDQK</sequence>
<evidence type="ECO:0000259" key="4">
    <source>
        <dbReference type="PROSITE" id="PS50893"/>
    </source>
</evidence>
<organism evidence="5 6">
    <name type="scientific">Nitrococcus mobilis Nb-231</name>
    <dbReference type="NCBI Taxonomy" id="314278"/>
    <lineage>
        <taxon>Bacteria</taxon>
        <taxon>Pseudomonadati</taxon>
        <taxon>Pseudomonadota</taxon>
        <taxon>Gammaproteobacteria</taxon>
        <taxon>Chromatiales</taxon>
        <taxon>Ectothiorhodospiraceae</taxon>
        <taxon>Nitrococcus</taxon>
    </lineage>
</organism>
<dbReference type="HOGENOM" id="CLU_000604_1_22_6"/>
<name>A4BL43_9GAMM</name>
<feature type="domain" description="ABC transporter" evidence="4">
    <location>
        <begin position="6"/>
        <end position="243"/>
    </location>
</feature>
<keyword evidence="1" id="KW-0813">Transport</keyword>
<evidence type="ECO:0000313" key="5">
    <source>
        <dbReference type="EMBL" id="EAR23031.1"/>
    </source>
</evidence>
<reference evidence="5 6" key="1">
    <citation type="submission" date="2006-02" db="EMBL/GenBank/DDBJ databases">
        <authorList>
            <person name="Waterbury J."/>
            <person name="Ferriera S."/>
            <person name="Johnson J."/>
            <person name="Kravitz S."/>
            <person name="Halpern A."/>
            <person name="Remington K."/>
            <person name="Beeson K."/>
            <person name="Tran B."/>
            <person name="Rogers Y.-H."/>
            <person name="Friedman R."/>
            <person name="Venter J.C."/>
        </authorList>
    </citation>
    <scope>NUCLEOTIDE SEQUENCE [LARGE SCALE GENOMIC DNA]</scope>
    <source>
        <strain evidence="5 6">Nb-231</strain>
    </source>
</reference>
<dbReference type="PANTHER" id="PTHR43023:SF3">
    <property type="entry name" value="PROTEIN TRIGALACTOSYLDIACYLGLYCEROL 3, CHLOROPLASTIC"/>
    <property type="match status" value="1"/>
</dbReference>
<dbReference type="InterPro" id="IPR003593">
    <property type="entry name" value="AAA+_ATPase"/>
</dbReference>
<dbReference type="SUPFAM" id="SSF52540">
    <property type="entry name" value="P-loop containing nucleoside triphosphate hydrolases"/>
    <property type="match status" value="1"/>
</dbReference>
<dbReference type="Pfam" id="PF00005">
    <property type="entry name" value="ABC_tran"/>
    <property type="match status" value="1"/>
</dbReference>
<dbReference type="GO" id="GO:0016887">
    <property type="term" value="F:ATP hydrolysis activity"/>
    <property type="evidence" value="ECO:0007669"/>
    <property type="project" value="InterPro"/>
</dbReference>
<dbReference type="InterPro" id="IPR027417">
    <property type="entry name" value="P-loop_NTPase"/>
</dbReference>
<dbReference type="PANTHER" id="PTHR43023">
    <property type="entry name" value="PROTEIN TRIGALACTOSYLDIACYLGLYCEROL 3, CHLOROPLASTIC"/>
    <property type="match status" value="1"/>
</dbReference>
<evidence type="ECO:0000256" key="1">
    <source>
        <dbReference type="ARBA" id="ARBA00022448"/>
    </source>
</evidence>
<dbReference type="Proteomes" id="UP000003374">
    <property type="component" value="Unassembled WGS sequence"/>
</dbReference>
<gene>
    <name evidence="5" type="ORF">NB231_14463</name>
</gene>
<dbReference type="SMART" id="SM00382">
    <property type="entry name" value="AAA"/>
    <property type="match status" value="1"/>
</dbReference>
<dbReference type="GO" id="GO:0005524">
    <property type="term" value="F:ATP binding"/>
    <property type="evidence" value="ECO:0007669"/>
    <property type="project" value="UniProtKB-KW"/>
</dbReference>
<comment type="caution">
    <text evidence="5">The sequence shown here is derived from an EMBL/GenBank/DDBJ whole genome shotgun (WGS) entry which is preliminary data.</text>
</comment>
<protein>
    <submittedName>
        <fullName evidence="5">ABC transporter, ATP-binding protein</fullName>
    </submittedName>
</protein>
<keyword evidence="3 5" id="KW-0067">ATP-binding</keyword>
<dbReference type="STRING" id="314278.NB231_14463"/>
<keyword evidence="6" id="KW-1185">Reference proteome</keyword>
<dbReference type="PROSITE" id="PS50893">
    <property type="entry name" value="ABC_TRANSPORTER_2"/>
    <property type="match status" value="1"/>
</dbReference>
<evidence type="ECO:0000256" key="2">
    <source>
        <dbReference type="ARBA" id="ARBA00022741"/>
    </source>
</evidence>
<accession>A4BL43</accession>
<proteinExistence type="predicted"/>
<dbReference type="RefSeq" id="WP_005003868.1">
    <property type="nucleotide sequence ID" value="NZ_CH672427.1"/>
</dbReference>
<evidence type="ECO:0000313" key="6">
    <source>
        <dbReference type="Proteomes" id="UP000003374"/>
    </source>
</evidence>
<dbReference type="Gene3D" id="3.40.50.300">
    <property type="entry name" value="P-loop containing nucleotide triphosphate hydrolases"/>
    <property type="match status" value="1"/>
</dbReference>
<evidence type="ECO:0000256" key="3">
    <source>
        <dbReference type="ARBA" id="ARBA00022840"/>
    </source>
</evidence>
<dbReference type="EMBL" id="AAOF01000001">
    <property type="protein sequence ID" value="EAR23031.1"/>
    <property type="molecule type" value="Genomic_DNA"/>
</dbReference>
<dbReference type="InterPro" id="IPR003439">
    <property type="entry name" value="ABC_transporter-like_ATP-bd"/>
</dbReference>
<dbReference type="eggNOG" id="COG1127">
    <property type="taxonomic scope" value="Bacteria"/>
</dbReference>
<dbReference type="AlphaFoldDB" id="A4BL43"/>
<keyword evidence="2" id="KW-0547">Nucleotide-binding</keyword>